<sequence>MRRIETMLRKKLRAIVEVDIPMVEISILKGERAGGCFFENPLVYQEGLEQTLGGDIELPVYCINEENLAVENDFYRIHRDLLTSAHKCIGHFSFFSKSDSEPDRRKRAYIMTDSIA</sequence>
<evidence type="ECO:0000313" key="2">
    <source>
        <dbReference type="Proteomes" id="UP000299102"/>
    </source>
</evidence>
<reference evidence="1 2" key="1">
    <citation type="journal article" date="2019" name="Commun. Biol.">
        <title>The bagworm genome reveals a unique fibroin gene that provides high tensile strength.</title>
        <authorList>
            <person name="Kono N."/>
            <person name="Nakamura H."/>
            <person name="Ohtoshi R."/>
            <person name="Tomita M."/>
            <person name="Numata K."/>
            <person name="Arakawa K."/>
        </authorList>
    </citation>
    <scope>NUCLEOTIDE SEQUENCE [LARGE SCALE GENOMIC DNA]</scope>
</reference>
<comment type="caution">
    <text evidence="1">The sequence shown here is derived from an EMBL/GenBank/DDBJ whole genome shotgun (WGS) entry which is preliminary data.</text>
</comment>
<dbReference type="Proteomes" id="UP000299102">
    <property type="component" value="Unassembled WGS sequence"/>
</dbReference>
<protein>
    <submittedName>
        <fullName evidence="1">Uncharacterized protein</fullName>
    </submittedName>
</protein>
<dbReference type="AlphaFoldDB" id="A0A4C1SBD8"/>
<name>A0A4C1SBD8_EUMVA</name>
<proteinExistence type="predicted"/>
<organism evidence="1 2">
    <name type="scientific">Eumeta variegata</name>
    <name type="common">Bagworm moth</name>
    <name type="synonym">Eumeta japonica</name>
    <dbReference type="NCBI Taxonomy" id="151549"/>
    <lineage>
        <taxon>Eukaryota</taxon>
        <taxon>Metazoa</taxon>
        <taxon>Ecdysozoa</taxon>
        <taxon>Arthropoda</taxon>
        <taxon>Hexapoda</taxon>
        <taxon>Insecta</taxon>
        <taxon>Pterygota</taxon>
        <taxon>Neoptera</taxon>
        <taxon>Endopterygota</taxon>
        <taxon>Lepidoptera</taxon>
        <taxon>Glossata</taxon>
        <taxon>Ditrysia</taxon>
        <taxon>Tineoidea</taxon>
        <taxon>Psychidae</taxon>
        <taxon>Oiketicinae</taxon>
        <taxon>Eumeta</taxon>
    </lineage>
</organism>
<gene>
    <name evidence="1" type="ORF">EVAR_52_1</name>
</gene>
<keyword evidence="2" id="KW-1185">Reference proteome</keyword>
<accession>A0A4C1SBD8</accession>
<evidence type="ECO:0000313" key="1">
    <source>
        <dbReference type="EMBL" id="GBO98400.1"/>
    </source>
</evidence>
<dbReference type="EMBL" id="BGZK01000001">
    <property type="protein sequence ID" value="GBO98400.1"/>
    <property type="molecule type" value="Genomic_DNA"/>
</dbReference>